<sequence>MNYYYKTKINLMKHISQSKIYVLLVVALLSLGACSKNVEDPVVDTTGSTGDKEDSDVSTGLNYSSFEVNLPENLRPLTNSAYETYGIKPSIRFSVSEDGNLDTYWEGELAPTADGHRHLSRISLSTKSIVSEISFPKELNLGNTTFLGYEYFGNNRYMMGASEVNSDDIARKRPVYYCFDGSGNVKYSIDLWQAPPNPSDTHAAGRSGQGIIVYNKKLDNFGIYLARRGMGEHQAAWLSFHEAATGKSTFIRPWYISHNFDQRLLPLNDGRYLASAHADALPSRGLLIETWKFNDDPFNRTWSNVFPLPNSATSNDNITNTATGDLLELPNGNIAVLYTTQHEFTANDLRRDLRLSIFSSVGAGMGSAVKVKDVWLTSYKATETAGWGAQMAHYSQGKIFIAWNAFDMSKNNKVLKSSLAVVDYDGNVLTTKDVSLSNGKDDNSRLVQPSQIIRKTNDGKYLVFMSEGSAPNKLRVNLVGIN</sequence>
<dbReference type="EMBL" id="MUHG01000036">
    <property type="protein sequence ID" value="OXB14629.1"/>
    <property type="molecule type" value="Genomic_DNA"/>
</dbReference>
<evidence type="ECO:0000313" key="4">
    <source>
        <dbReference type="Proteomes" id="UP000180252"/>
    </source>
</evidence>
<feature type="signal peptide" evidence="1">
    <location>
        <begin position="1"/>
        <end position="35"/>
    </location>
</feature>
<proteinExistence type="predicted"/>
<dbReference type="AlphaFoldDB" id="A0A1S1J9B4"/>
<keyword evidence="1" id="KW-0732">Signal</keyword>
<keyword evidence="5" id="KW-1185">Reference proteome</keyword>
<feature type="chain" id="PRO_5010229382" description="BNR repeat-containing family member" evidence="1">
    <location>
        <begin position="36"/>
        <end position="482"/>
    </location>
</feature>
<name>A0A1S1J9B4_9FLAO</name>
<organism evidence="2 4">
    <name type="scientific">Flavobacterium tructae</name>
    <dbReference type="NCBI Taxonomy" id="1114873"/>
    <lineage>
        <taxon>Bacteria</taxon>
        <taxon>Pseudomonadati</taxon>
        <taxon>Bacteroidota</taxon>
        <taxon>Flavobacteriia</taxon>
        <taxon>Flavobacteriales</taxon>
        <taxon>Flavobacteriaceae</taxon>
        <taxon>Flavobacterium</taxon>
    </lineage>
</organism>
<dbReference type="Proteomes" id="UP000180252">
    <property type="component" value="Unassembled WGS sequence"/>
</dbReference>
<reference evidence="4" key="2">
    <citation type="submission" date="2016-09" db="EMBL/GenBank/DDBJ databases">
        <authorList>
            <person name="Chen S."/>
            <person name="Walker E."/>
        </authorList>
    </citation>
    <scope>NUCLEOTIDE SEQUENCE [LARGE SCALE GENOMIC DNA]</scope>
    <source>
        <strain evidence="4">MSU</strain>
    </source>
</reference>
<accession>A0A1S1J9B4</accession>
<gene>
    <name evidence="3" type="ORF">B0A71_21450</name>
    <name evidence="2" type="ORF">BHE19_09245</name>
</gene>
<evidence type="ECO:0000313" key="5">
    <source>
        <dbReference type="Proteomes" id="UP000198319"/>
    </source>
</evidence>
<protein>
    <recommendedName>
        <fullName evidence="6">BNR repeat-containing family member</fullName>
    </recommendedName>
</protein>
<reference evidence="3 5" key="3">
    <citation type="submission" date="2016-11" db="EMBL/GenBank/DDBJ databases">
        <title>Whole genomes of Flavobacteriaceae.</title>
        <authorList>
            <person name="Stine C."/>
            <person name="Li C."/>
            <person name="Tadesse D."/>
        </authorList>
    </citation>
    <scope>NUCLEOTIDE SEQUENCE [LARGE SCALE GENOMIC DNA]</scope>
    <source>
        <strain evidence="3 5">ATCC BAA-2541</strain>
    </source>
</reference>
<evidence type="ECO:0000256" key="1">
    <source>
        <dbReference type="SAM" id="SignalP"/>
    </source>
</evidence>
<dbReference type="EMBL" id="MIKE01000023">
    <property type="protein sequence ID" value="OHT44893.1"/>
    <property type="molecule type" value="Genomic_DNA"/>
</dbReference>
<comment type="caution">
    <text evidence="2">The sequence shown here is derived from an EMBL/GenBank/DDBJ whole genome shotgun (WGS) entry which is preliminary data.</text>
</comment>
<reference evidence="2" key="1">
    <citation type="submission" date="2016-09" db="EMBL/GenBank/DDBJ databases">
        <authorList>
            <person name="Capua I."/>
            <person name="De Benedictis P."/>
            <person name="Joannis T."/>
            <person name="Lombin L.H."/>
            <person name="Cattoli G."/>
        </authorList>
    </citation>
    <scope>NUCLEOTIDE SEQUENCE [LARGE SCALE GENOMIC DNA]</scope>
    <source>
        <strain evidence="2">MSU</strain>
    </source>
</reference>
<dbReference type="Proteomes" id="UP000198319">
    <property type="component" value="Unassembled WGS sequence"/>
</dbReference>
<dbReference type="PROSITE" id="PS51257">
    <property type="entry name" value="PROKAR_LIPOPROTEIN"/>
    <property type="match status" value="1"/>
</dbReference>
<evidence type="ECO:0000313" key="2">
    <source>
        <dbReference type="EMBL" id="OHT44893.1"/>
    </source>
</evidence>
<evidence type="ECO:0000313" key="3">
    <source>
        <dbReference type="EMBL" id="OXB14629.1"/>
    </source>
</evidence>
<evidence type="ECO:0008006" key="6">
    <source>
        <dbReference type="Google" id="ProtNLM"/>
    </source>
</evidence>